<evidence type="ECO:0000313" key="4">
    <source>
        <dbReference type="Proteomes" id="UP000078237"/>
    </source>
</evidence>
<feature type="transmembrane region" description="Helical" evidence="1">
    <location>
        <begin position="160"/>
        <end position="182"/>
    </location>
</feature>
<protein>
    <submittedName>
        <fullName evidence="3">Uncharacterized protein</fullName>
    </submittedName>
</protein>
<proteinExistence type="predicted"/>
<gene>
    <name evidence="3" type="ORF">MMYC01_207672</name>
</gene>
<reference evidence="3 4" key="1">
    <citation type="journal article" date="2016" name="Genome Announc.">
        <title>Genome Sequence of Madurella mycetomatis mm55, Isolated from a Human Mycetoma Case in Sudan.</title>
        <authorList>
            <person name="Smit S."/>
            <person name="Derks M.F."/>
            <person name="Bervoets S."/>
            <person name="Fahal A."/>
            <person name="van Leeuwen W."/>
            <person name="van Belkum A."/>
            <person name="van de Sande W.W."/>
        </authorList>
    </citation>
    <scope>NUCLEOTIDE SEQUENCE [LARGE SCALE GENOMIC DNA]</scope>
    <source>
        <strain evidence="4">mm55</strain>
    </source>
</reference>
<keyword evidence="1" id="KW-0812">Transmembrane</keyword>
<evidence type="ECO:0000313" key="3">
    <source>
        <dbReference type="EMBL" id="KXX77192.1"/>
    </source>
</evidence>
<dbReference type="EMBL" id="LCTW02000173">
    <property type="protein sequence ID" value="KXX77192.1"/>
    <property type="molecule type" value="Genomic_DNA"/>
</dbReference>
<feature type="transmembrane region" description="Helical" evidence="1">
    <location>
        <begin position="91"/>
        <end position="110"/>
    </location>
</feature>
<feature type="chain" id="PRO_5008043488" evidence="2">
    <location>
        <begin position="26"/>
        <end position="189"/>
    </location>
</feature>
<dbReference type="STRING" id="100816.A0A175W0N6"/>
<comment type="caution">
    <text evidence="3">The sequence shown here is derived from an EMBL/GenBank/DDBJ whole genome shotgun (WGS) entry which is preliminary data.</text>
</comment>
<dbReference type="VEuPathDB" id="FungiDB:MMYC01_207672"/>
<dbReference type="Proteomes" id="UP000078237">
    <property type="component" value="Unassembled WGS sequence"/>
</dbReference>
<evidence type="ECO:0000256" key="1">
    <source>
        <dbReference type="SAM" id="Phobius"/>
    </source>
</evidence>
<accession>A0A175W0N6</accession>
<feature type="signal peptide" evidence="2">
    <location>
        <begin position="1"/>
        <end position="25"/>
    </location>
</feature>
<evidence type="ECO:0000256" key="2">
    <source>
        <dbReference type="SAM" id="SignalP"/>
    </source>
</evidence>
<keyword evidence="1" id="KW-1133">Transmembrane helix</keyword>
<feature type="transmembrane region" description="Helical" evidence="1">
    <location>
        <begin position="122"/>
        <end position="140"/>
    </location>
</feature>
<keyword evidence="2" id="KW-0732">Signal</keyword>
<dbReference type="AlphaFoldDB" id="A0A175W0N6"/>
<keyword evidence="1" id="KW-0472">Membrane</keyword>
<organism evidence="3 4">
    <name type="scientific">Madurella mycetomatis</name>
    <dbReference type="NCBI Taxonomy" id="100816"/>
    <lineage>
        <taxon>Eukaryota</taxon>
        <taxon>Fungi</taxon>
        <taxon>Dikarya</taxon>
        <taxon>Ascomycota</taxon>
        <taxon>Pezizomycotina</taxon>
        <taxon>Sordariomycetes</taxon>
        <taxon>Sordariomycetidae</taxon>
        <taxon>Sordariales</taxon>
        <taxon>Sordariales incertae sedis</taxon>
        <taxon>Madurella</taxon>
    </lineage>
</organism>
<keyword evidence="4" id="KW-1185">Reference proteome</keyword>
<dbReference type="OrthoDB" id="4586862at2759"/>
<name>A0A175W0N6_9PEZI</name>
<feature type="transmembrane region" description="Helical" evidence="1">
    <location>
        <begin position="29"/>
        <end position="53"/>
    </location>
</feature>
<sequence>MHALSLMLPHVNLLFALSYLGGVSSGNIVMGVVLGLATAGVIVLNTVAAWTGWAVGQRAGYGDYQFFFFGWRTLDEGWHKFFLLWQIGDSMVAFMAVIAAMCLAVGMLGLGEEKEVPWYFKYPSIPIGAAAMLIVGWPLILWTELIVSRNGLESETDMIAVWLFIAQVVTMLLPSCGARLGCFKGRQGR</sequence>